<dbReference type="PANTHER" id="PTHR42852">
    <property type="entry name" value="THIOL:DISULFIDE INTERCHANGE PROTEIN DSBE"/>
    <property type="match status" value="1"/>
</dbReference>
<dbReference type="InterPro" id="IPR017937">
    <property type="entry name" value="Thioredoxin_CS"/>
</dbReference>
<proteinExistence type="inferred from homology"/>
<comment type="caution">
    <text evidence="7">The sequence shown here is derived from an EMBL/GenBank/DDBJ whole genome shotgun (WGS) entry which is preliminary data.</text>
</comment>
<dbReference type="Pfam" id="PF08534">
    <property type="entry name" value="Redoxin"/>
    <property type="match status" value="1"/>
</dbReference>
<dbReference type="InterPro" id="IPR013766">
    <property type="entry name" value="Thioredoxin_domain"/>
</dbReference>
<dbReference type="SUPFAM" id="SSF52833">
    <property type="entry name" value="Thioredoxin-like"/>
    <property type="match status" value="1"/>
</dbReference>
<keyword evidence="3" id="KW-0201">Cytochrome c-type biogenesis</keyword>
<keyword evidence="4" id="KW-1015">Disulfide bond</keyword>
<keyword evidence="5" id="KW-0676">Redox-active center</keyword>
<dbReference type="PROSITE" id="PS51352">
    <property type="entry name" value="THIOREDOXIN_2"/>
    <property type="match status" value="1"/>
</dbReference>
<dbReference type="EMBL" id="JAVDXQ010000003">
    <property type="protein sequence ID" value="MDR7296796.1"/>
    <property type="molecule type" value="Genomic_DNA"/>
</dbReference>
<dbReference type="NCBIfam" id="TIGR00385">
    <property type="entry name" value="dsbE"/>
    <property type="match status" value="1"/>
</dbReference>
<feature type="domain" description="Thioredoxin" evidence="6">
    <location>
        <begin position="31"/>
        <end position="169"/>
    </location>
</feature>
<evidence type="ECO:0000256" key="1">
    <source>
        <dbReference type="ARBA" id="ARBA00004196"/>
    </source>
</evidence>
<dbReference type="InterPro" id="IPR036249">
    <property type="entry name" value="Thioredoxin-like_sf"/>
</dbReference>
<dbReference type="PROSITE" id="PS00194">
    <property type="entry name" value="THIOREDOXIN_1"/>
    <property type="match status" value="1"/>
</dbReference>
<evidence type="ECO:0000256" key="5">
    <source>
        <dbReference type="ARBA" id="ARBA00023284"/>
    </source>
</evidence>
<reference evidence="7 8" key="1">
    <citation type="submission" date="2023-07" db="EMBL/GenBank/DDBJ databases">
        <title>Sorghum-associated microbial communities from plants grown in Nebraska, USA.</title>
        <authorList>
            <person name="Schachtman D."/>
        </authorList>
    </citation>
    <scope>NUCLEOTIDE SEQUENCE [LARGE SCALE GENOMIC DNA]</scope>
    <source>
        <strain evidence="7 8">BE310</strain>
    </source>
</reference>
<keyword evidence="8" id="KW-1185">Reference proteome</keyword>
<dbReference type="PANTHER" id="PTHR42852:SF6">
    <property type="entry name" value="THIOL:DISULFIDE INTERCHANGE PROTEIN DSBE"/>
    <property type="match status" value="1"/>
</dbReference>
<dbReference type="RefSeq" id="WP_056874545.1">
    <property type="nucleotide sequence ID" value="NZ_JAVDXQ010000003.1"/>
</dbReference>
<dbReference type="InterPro" id="IPR013740">
    <property type="entry name" value="Redoxin"/>
</dbReference>
<gene>
    <name evidence="7" type="ORF">J2X16_002143</name>
</gene>
<evidence type="ECO:0000256" key="2">
    <source>
        <dbReference type="ARBA" id="ARBA00007758"/>
    </source>
</evidence>
<evidence type="ECO:0000256" key="3">
    <source>
        <dbReference type="ARBA" id="ARBA00022748"/>
    </source>
</evidence>
<evidence type="ECO:0000256" key="4">
    <source>
        <dbReference type="ARBA" id="ARBA00023157"/>
    </source>
</evidence>
<comment type="similarity">
    <text evidence="2">Belongs to the thioredoxin family. DsbE subfamily.</text>
</comment>
<sequence length="172" mass="18740">MRFLLPLLAFLALAVVLGLGMRRDPRALPSALVDQPAPAIGLPLLHDPQQRLDTAPLRGQVWLLNVWASWCEPCRAELPALKVLAARDAVPLYGLNYKDRDAAARALLAQVGNPYIASAVDADGRVGMDFGVHGVPETFVIDAAGRVRLRHTGPVTAEVWRDKLMPAVRTLR</sequence>
<dbReference type="InterPro" id="IPR004799">
    <property type="entry name" value="Periplasmic_diS_OxRdtase_DsbE"/>
</dbReference>
<name>A0ABU1ZAS1_9BURK</name>
<dbReference type="CDD" id="cd03010">
    <property type="entry name" value="TlpA_like_DsbE"/>
    <property type="match status" value="1"/>
</dbReference>
<dbReference type="InterPro" id="IPR050553">
    <property type="entry name" value="Thioredoxin_ResA/DsbE_sf"/>
</dbReference>
<comment type="subcellular location">
    <subcellularLocation>
        <location evidence="1">Cell envelope</location>
    </subcellularLocation>
</comment>
<protein>
    <submittedName>
        <fullName evidence="7">Cytochrome c biogenesis protein CcmG/thiol:disulfide interchange protein DsbE</fullName>
    </submittedName>
</protein>
<evidence type="ECO:0000313" key="8">
    <source>
        <dbReference type="Proteomes" id="UP001180536"/>
    </source>
</evidence>
<organism evidence="7 8">
    <name type="scientific">Pelomonas aquatica</name>
    <dbReference type="NCBI Taxonomy" id="431058"/>
    <lineage>
        <taxon>Bacteria</taxon>
        <taxon>Pseudomonadati</taxon>
        <taxon>Pseudomonadota</taxon>
        <taxon>Betaproteobacteria</taxon>
        <taxon>Burkholderiales</taxon>
        <taxon>Sphaerotilaceae</taxon>
        <taxon>Roseateles</taxon>
    </lineage>
</organism>
<evidence type="ECO:0000259" key="6">
    <source>
        <dbReference type="PROSITE" id="PS51352"/>
    </source>
</evidence>
<accession>A0ABU1ZAS1</accession>
<dbReference type="Gene3D" id="3.40.30.10">
    <property type="entry name" value="Glutaredoxin"/>
    <property type="match status" value="1"/>
</dbReference>
<dbReference type="Proteomes" id="UP001180536">
    <property type="component" value="Unassembled WGS sequence"/>
</dbReference>
<evidence type="ECO:0000313" key="7">
    <source>
        <dbReference type="EMBL" id="MDR7296796.1"/>
    </source>
</evidence>